<organism evidence="2 3">
    <name type="scientific">Adhaeribacter pallidiroseus</name>
    <dbReference type="NCBI Taxonomy" id="2072847"/>
    <lineage>
        <taxon>Bacteria</taxon>
        <taxon>Pseudomonadati</taxon>
        <taxon>Bacteroidota</taxon>
        <taxon>Cytophagia</taxon>
        <taxon>Cytophagales</taxon>
        <taxon>Hymenobacteraceae</taxon>
        <taxon>Adhaeribacter</taxon>
    </lineage>
</organism>
<feature type="transmembrane region" description="Helical" evidence="1">
    <location>
        <begin position="186"/>
        <end position="206"/>
    </location>
</feature>
<dbReference type="RefSeq" id="WP_158546117.1">
    <property type="nucleotide sequence ID" value="NZ_QASA01000001.1"/>
</dbReference>
<keyword evidence="3" id="KW-1185">Reference proteome</keyword>
<name>A0A369QHV5_9BACT</name>
<proteinExistence type="predicted"/>
<keyword evidence="1" id="KW-0472">Membrane</keyword>
<gene>
    <name evidence="2" type="ORF">AHMF7616_01466</name>
</gene>
<feature type="transmembrane region" description="Helical" evidence="1">
    <location>
        <begin position="31"/>
        <end position="51"/>
    </location>
</feature>
<dbReference type="AlphaFoldDB" id="A0A369QHV5"/>
<feature type="transmembrane region" description="Helical" evidence="1">
    <location>
        <begin position="6"/>
        <end position="24"/>
    </location>
</feature>
<feature type="transmembrane region" description="Helical" evidence="1">
    <location>
        <begin position="87"/>
        <end position="106"/>
    </location>
</feature>
<reference evidence="2 3" key="1">
    <citation type="submission" date="2018-04" db="EMBL/GenBank/DDBJ databases">
        <title>Adhaeribacter sp. HMF7616 genome sequencing and assembly.</title>
        <authorList>
            <person name="Kang H."/>
            <person name="Kang J."/>
            <person name="Cha I."/>
            <person name="Kim H."/>
            <person name="Joh K."/>
        </authorList>
    </citation>
    <scope>NUCLEOTIDE SEQUENCE [LARGE SCALE GENOMIC DNA]</scope>
    <source>
        <strain evidence="2 3">HMF7616</strain>
    </source>
</reference>
<accession>A0A369QHV5</accession>
<sequence length="217" mass="25665">MIDVYLNISLLLCLMCLFLIKRRVLTLEQKIIGLLVTVTLPFELYAGYLQSFNSNNLFVYHLLIPIQYCFYAYLYFYFIEFKIIKKLILFSIALVITAAVVLAFTIQPLNNYNSYVIILSNLLLCIWVLSYYRQLFVHLTIVNLNQEPLFWISTGLLFFALGDFFVEGLMKALLEQSPEMARWYYYNIYVPVLCLLYVLFIISFICRDIFKKKPISY</sequence>
<comment type="caution">
    <text evidence="2">The sequence shown here is derived from an EMBL/GenBank/DDBJ whole genome shotgun (WGS) entry which is preliminary data.</text>
</comment>
<keyword evidence="1" id="KW-1133">Transmembrane helix</keyword>
<protein>
    <submittedName>
        <fullName evidence="2">Uncharacterized protein</fullName>
    </submittedName>
</protein>
<feature type="transmembrane region" description="Helical" evidence="1">
    <location>
        <begin position="57"/>
        <end position="78"/>
    </location>
</feature>
<feature type="transmembrane region" description="Helical" evidence="1">
    <location>
        <begin position="149"/>
        <end position="166"/>
    </location>
</feature>
<evidence type="ECO:0000313" key="3">
    <source>
        <dbReference type="Proteomes" id="UP000253919"/>
    </source>
</evidence>
<dbReference type="OrthoDB" id="651989at2"/>
<keyword evidence="1" id="KW-0812">Transmembrane</keyword>
<dbReference type="Proteomes" id="UP000253919">
    <property type="component" value="Unassembled WGS sequence"/>
</dbReference>
<evidence type="ECO:0000256" key="1">
    <source>
        <dbReference type="SAM" id="Phobius"/>
    </source>
</evidence>
<evidence type="ECO:0000313" key="2">
    <source>
        <dbReference type="EMBL" id="RDC62867.1"/>
    </source>
</evidence>
<feature type="transmembrane region" description="Helical" evidence="1">
    <location>
        <begin position="112"/>
        <end position="129"/>
    </location>
</feature>
<dbReference type="EMBL" id="QASA01000001">
    <property type="protein sequence ID" value="RDC62867.1"/>
    <property type="molecule type" value="Genomic_DNA"/>
</dbReference>